<evidence type="ECO:0000256" key="2">
    <source>
        <dbReference type="ARBA" id="ARBA00022737"/>
    </source>
</evidence>
<dbReference type="RefSeq" id="XP_025721650.1">
    <property type="nucleotide sequence ID" value="XM_025865865.1"/>
</dbReference>
<dbReference type="PROSITE" id="PS50923">
    <property type="entry name" value="SUSHI"/>
    <property type="match status" value="3"/>
</dbReference>
<keyword evidence="6" id="KW-0812">Transmembrane</keyword>
<comment type="caution">
    <text evidence="4">Lacks conserved residue(s) required for the propagation of feature annotation.</text>
</comment>
<evidence type="ECO:0000256" key="4">
    <source>
        <dbReference type="PROSITE-ProRule" id="PRU00302"/>
    </source>
</evidence>
<dbReference type="AlphaFoldDB" id="A0A3Q7NJS1"/>
<sequence>MHSMTLFYCLGIFFGVIFFLSSIMVSCWITVKHRKGSITDEKPKEMIHLQPQEDSGVRPQTLQTNQENSRGWECSGQTFEILKSSRPPGDPRADAEPRKSQVFVPQEARLMPTLETRAQGVRAVRSAPRHTGVARDAAPRRPAAWALDACGEPPKYETMALRDSPKKYYEVGEEVYYQCYPGYLTLRSVVTYCEQNHSWYPLEEACFRKECNTPGLENGEVFAPNYTFQFDSEAYFYCNEGYYLSGKKALLCELRGDDVFWSDEFPKCYRIYCKPPAKIKNGKYTNSHRTIFEYNELITFSCNPSQGPDEFSLVGNSKLICVDNNKWSSSPPECKGYPEPKDPLILEDFEELDAGIIAVIVLTIPQGFRCVRAPLPAQPVPLLPRAVQPQHMTYSIKSKLLRMLLEGFLQGMLLSSFPASSEKVALD</sequence>
<evidence type="ECO:0000256" key="1">
    <source>
        <dbReference type="ARBA" id="ARBA00022729"/>
    </source>
</evidence>
<feature type="compositionally biased region" description="Basic and acidic residues" evidence="5">
    <location>
        <begin position="89"/>
        <end position="99"/>
    </location>
</feature>
<organism evidence="8 9">
    <name type="scientific">Callorhinus ursinus</name>
    <name type="common">Northern fur seal</name>
    <dbReference type="NCBI Taxonomy" id="34884"/>
    <lineage>
        <taxon>Eukaryota</taxon>
        <taxon>Metazoa</taxon>
        <taxon>Chordata</taxon>
        <taxon>Craniata</taxon>
        <taxon>Vertebrata</taxon>
        <taxon>Euteleostomi</taxon>
        <taxon>Mammalia</taxon>
        <taxon>Eutheria</taxon>
        <taxon>Laurasiatheria</taxon>
        <taxon>Carnivora</taxon>
        <taxon>Caniformia</taxon>
        <taxon>Pinnipedia</taxon>
        <taxon>Otariidae</taxon>
        <taxon>Callorhinus</taxon>
    </lineage>
</organism>
<evidence type="ECO:0000256" key="3">
    <source>
        <dbReference type="ARBA" id="ARBA00023157"/>
    </source>
</evidence>
<keyword evidence="6" id="KW-1133">Transmembrane helix</keyword>
<keyword evidence="6" id="KW-0472">Membrane</keyword>
<feature type="domain" description="Sushi" evidence="7">
    <location>
        <begin position="209"/>
        <end position="270"/>
    </location>
</feature>
<feature type="domain" description="Sushi" evidence="7">
    <location>
        <begin position="148"/>
        <end position="208"/>
    </location>
</feature>
<proteinExistence type="predicted"/>
<dbReference type="FunFam" id="2.10.70.10:FF:000042">
    <property type="entry name" value="Membrane cofactor protein"/>
    <property type="match status" value="1"/>
</dbReference>
<keyword evidence="2" id="KW-0677">Repeat</keyword>
<feature type="region of interest" description="Disordered" evidence="5">
    <location>
        <begin position="81"/>
        <end position="100"/>
    </location>
</feature>
<dbReference type="InterPro" id="IPR035976">
    <property type="entry name" value="Sushi/SCR/CCP_sf"/>
</dbReference>
<evidence type="ECO:0000256" key="6">
    <source>
        <dbReference type="SAM" id="Phobius"/>
    </source>
</evidence>
<dbReference type="SMART" id="SM00032">
    <property type="entry name" value="CCP"/>
    <property type="match status" value="3"/>
</dbReference>
<dbReference type="SUPFAM" id="SSF57535">
    <property type="entry name" value="Complement control module/SCR domain"/>
    <property type="match status" value="3"/>
</dbReference>
<keyword evidence="4" id="KW-0768">Sushi</keyword>
<reference key="1">
    <citation type="submission" date="2019-01" db="UniProtKB">
        <authorList>
            <consortium name="RefSeq"/>
        </authorList>
    </citation>
    <scope>IDENTIFICATION</scope>
</reference>
<feature type="disulfide bond" evidence="4">
    <location>
        <begin position="179"/>
        <end position="206"/>
    </location>
</feature>
<dbReference type="PANTHER" id="PTHR45656">
    <property type="entry name" value="PROTEIN CBR-CLEC-78"/>
    <property type="match status" value="1"/>
</dbReference>
<dbReference type="PANTHER" id="PTHR45656:SF4">
    <property type="entry name" value="PROTEIN CBR-CLEC-78"/>
    <property type="match status" value="1"/>
</dbReference>
<dbReference type="Proteomes" id="UP000286641">
    <property type="component" value="Unplaced"/>
</dbReference>
<evidence type="ECO:0000256" key="5">
    <source>
        <dbReference type="SAM" id="MobiDB-lite"/>
    </source>
</evidence>
<gene>
    <name evidence="9" type="primary">CD46</name>
</gene>
<dbReference type="InterPro" id="IPR051277">
    <property type="entry name" value="SEZ6_CSMD_C4BPB_Regulators"/>
</dbReference>
<feature type="disulfide bond" evidence="4">
    <location>
        <begin position="150"/>
        <end position="193"/>
    </location>
</feature>
<dbReference type="InterPro" id="IPR000436">
    <property type="entry name" value="Sushi_SCR_CCP_dom"/>
</dbReference>
<evidence type="ECO:0000313" key="9">
    <source>
        <dbReference type="RefSeq" id="XP_025721650.1"/>
    </source>
</evidence>
<accession>A0A3Q7NJS1</accession>
<keyword evidence="8" id="KW-1185">Reference proteome</keyword>
<feature type="transmembrane region" description="Helical" evidence="6">
    <location>
        <begin position="7"/>
        <end position="31"/>
    </location>
</feature>
<protein>
    <submittedName>
        <fullName evidence="9">Membrane cofactor protein isoform X12</fullName>
    </submittedName>
</protein>
<keyword evidence="3 4" id="KW-1015">Disulfide bond</keyword>
<evidence type="ECO:0000259" key="7">
    <source>
        <dbReference type="PROSITE" id="PS50923"/>
    </source>
</evidence>
<feature type="domain" description="Sushi" evidence="7">
    <location>
        <begin position="271"/>
        <end position="336"/>
    </location>
</feature>
<reference evidence="9" key="2">
    <citation type="submission" date="2025-08" db="UniProtKB">
        <authorList>
            <consortium name="RefSeq"/>
        </authorList>
    </citation>
    <scope>IDENTIFICATION</scope>
    <source>
        <tissue evidence="9">Blood</tissue>
    </source>
</reference>
<evidence type="ECO:0000313" key="8">
    <source>
        <dbReference type="Proteomes" id="UP000286641"/>
    </source>
</evidence>
<dbReference type="Pfam" id="PF00084">
    <property type="entry name" value="Sushi"/>
    <property type="match status" value="3"/>
</dbReference>
<dbReference type="GO" id="GO:0016020">
    <property type="term" value="C:membrane"/>
    <property type="evidence" value="ECO:0007669"/>
    <property type="project" value="UniProtKB-ARBA"/>
</dbReference>
<dbReference type="CDD" id="cd00033">
    <property type="entry name" value="CCP"/>
    <property type="match status" value="3"/>
</dbReference>
<name>A0A3Q7NJS1_CALUR</name>
<keyword evidence="1" id="KW-0732">Signal</keyword>
<dbReference type="CTD" id="4179"/>
<dbReference type="Gene3D" id="2.10.70.10">
    <property type="entry name" value="Complement Module, domain 1"/>
    <property type="match status" value="3"/>
</dbReference>